<feature type="compositionally biased region" description="Acidic residues" evidence="1">
    <location>
        <begin position="99"/>
        <end position="127"/>
    </location>
</feature>
<accession>W9RK12</accession>
<protein>
    <submittedName>
        <fullName evidence="2">Uncharacterized protein</fullName>
    </submittedName>
</protein>
<feature type="region of interest" description="Disordered" evidence="1">
    <location>
        <begin position="99"/>
        <end position="129"/>
    </location>
</feature>
<dbReference type="EMBL" id="KE345183">
    <property type="protein sequence ID" value="EXB94874.1"/>
    <property type="molecule type" value="Genomic_DNA"/>
</dbReference>
<organism evidence="2 3">
    <name type="scientific">Morus notabilis</name>
    <dbReference type="NCBI Taxonomy" id="981085"/>
    <lineage>
        <taxon>Eukaryota</taxon>
        <taxon>Viridiplantae</taxon>
        <taxon>Streptophyta</taxon>
        <taxon>Embryophyta</taxon>
        <taxon>Tracheophyta</taxon>
        <taxon>Spermatophyta</taxon>
        <taxon>Magnoliopsida</taxon>
        <taxon>eudicotyledons</taxon>
        <taxon>Gunneridae</taxon>
        <taxon>Pentapetalae</taxon>
        <taxon>rosids</taxon>
        <taxon>fabids</taxon>
        <taxon>Rosales</taxon>
        <taxon>Moraceae</taxon>
        <taxon>Moreae</taxon>
        <taxon>Morus</taxon>
    </lineage>
</organism>
<sequence>MAPESLAKAIAPTAAASMESASTVAEITPCVETEISNYRHSEDQIAARDFLLKRWTLPLYDSEMDELSVHRLDVDPKICTSDVDSIVKLANIDVDDFKEEEEVDETLEEYVDDEVREDDQSDYDSNEPIDLIVELS</sequence>
<evidence type="ECO:0000256" key="1">
    <source>
        <dbReference type="SAM" id="MobiDB-lite"/>
    </source>
</evidence>
<dbReference type="Proteomes" id="UP000030645">
    <property type="component" value="Unassembled WGS sequence"/>
</dbReference>
<keyword evidence="3" id="KW-1185">Reference proteome</keyword>
<name>W9RK12_9ROSA</name>
<reference evidence="3" key="1">
    <citation type="submission" date="2013-01" db="EMBL/GenBank/DDBJ databases">
        <title>Draft Genome Sequence of a Mulberry Tree, Morus notabilis C.K. Schneid.</title>
        <authorList>
            <person name="He N."/>
            <person name="Zhao S."/>
        </authorList>
    </citation>
    <scope>NUCLEOTIDE SEQUENCE</scope>
</reference>
<evidence type="ECO:0000313" key="2">
    <source>
        <dbReference type="EMBL" id="EXB94874.1"/>
    </source>
</evidence>
<proteinExistence type="predicted"/>
<evidence type="ECO:0000313" key="3">
    <source>
        <dbReference type="Proteomes" id="UP000030645"/>
    </source>
</evidence>
<dbReference type="AlphaFoldDB" id="W9RK12"/>
<gene>
    <name evidence="2" type="ORF">L484_022980</name>
</gene>